<dbReference type="AlphaFoldDB" id="A0AAD4L552"/>
<protein>
    <submittedName>
        <fullName evidence="2">Uncharacterized protein</fullName>
    </submittedName>
</protein>
<feature type="region of interest" description="Disordered" evidence="1">
    <location>
        <begin position="63"/>
        <end position="93"/>
    </location>
</feature>
<sequence length="174" mass="19140">MDPYIEIDQPEGSKPLISLKLSALGSRAHAHKCPPANYGFTVNEKNPVSDEITLKEYISLTHSFNTDEENTRDPSPGTTANPGETGDQEVPTNRAIRIKLLSLSRAKIEDDTPAKKEEKKKEKLAQSTLQKDLKELFKSIGKSGDLGKLEDAAKLLGDLTSLKESYTTQARCVL</sequence>
<dbReference type="RefSeq" id="XP_046078694.1">
    <property type="nucleotide sequence ID" value="XM_046219721.1"/>
</dbReference>
<proteinExistence type="predicted"/>
<dbReference type="GeneID" id="70250008"/>
<evidence type="ECO:0000256" key="1">
    <source>
        <dbReference type="SAM" id="MobiDB-lite"/>
    </source>
</evidence>
<reference evidence="2" key="1">
    <citation type="submission" date="2021-12" db="EMBL/GenBank/DDBJ databases">
        <title>Convergent genome expansion in fungi linked to evolution of root-endophyte symbiosis.</title>
        <authorList>
            <consortium name="DOE Joint Genome Institute"/>
            <person name="Ke Y.-H."/>
            <person name="Bonito G."/>
            <person name="Liao H.-L."/>
            <person name="Looney B."/>
            <person name="Rojas-Flechas A."/>
            <person name="Nash J."/>
            <person name="Hameed K."/>
            <person name="Schadt C."/>
            <person name="Martin F."/>
            <person name="Crous P.W."/>
            <person name="Miettinen O."/>
            <person name="Magnuson J.K."/>
            <person name="Labbe J."/>
            <person name="Jacobson D."/>
            <person name="Doktycz M.J."/>
            <person name="Veneault-Fourrey C."/>
            <person name="Kuo A."/>
            <person name="Mondo S."/>
            <person name="Calhoun S."/>
            <person name="Riley R."/>
            <person name="Ohm R."/>
            <person name="LaButti K."/>
            <person name="Andreopoulos B."/>
            <person name="Pangilinan J."/>
            <person name="Nolan M."/>
            <person name="Tritt A."/>
            <person name="Clum A."/>
            <person name="Lipzen A."/>
            <person name="Daum C."/>
            <person name="Barry K."/>
            <person name="Grigoriev I.V."/>
            <person name="Vilgalys R."/>
        </authorList>
    </citation>
    <scope>NUCLEOTIDE SEQUENCE</scope>
    <source>
        <strain evidence="2">PMI_201</strain>
    </source>
</reference>
<evidence type="ECO:0000313" key="2">
    <source>
        <dbReference type="EMBL" id="KAH8706073.1"/>
    </source>
</evidence>
<evidence type="ECO:0000313" key="3">
    <source>
        <dbReference type="Proteomes" id="UP001201262"/>
    </source>
</evidence>
<gene>
    <name evidence="2" type="ORF">BGW36DRAFT_422592</name>
</gene>
<keyword evidence="3" id="KW-1185">Reference proteome</keyword>
<comment type="caution">
    <text evidence="2">The sequence shown here is derived from an EMBL/GenBank/DDBJ whole genome shotgun (WGS) entry which is preliminary data.</text>
</comment>
<name>A0AAD4L552_9EURO</name>
<accession>A0AAD4L552</accession>
<dbReference type="EMBL" id="JAJTJA010000001">
    <property type="protein sequence ID" value="KAH8706073.1"/>
    <property type="molecule type" value="Genomic_DNA"/>
</dbReference>
<organism evidence="2 3">
    <name type="scientific">Talaromyces proteolyticus</name>
    <dbReference type="NCBI Taxonomy" id="1131652"/>
    <lineage>
        <taxon>Eukaryota</taxon>
        <taxon>Fungi</taxon>
        <taxon>Dikarya</taxon>
        <taxon>Ascomycota</taxon>
        <taxon>Pezizomycotina</taxon>
        <taxon>Eurotiomycetes</taxon>
        <taxon>Eurotiomycetidae</taxon>
        <taxon>Eurotiales</taxon>
        <taxon>Trichocomaceae</taxon>
        <taxon>Talaromyces</taxon>
        <taxon>Talaromyces sect. Bacilispori</taxon>
    </lineage>
</organism>
<dbReference type="Proteomes" id="UP001201262">
    <property type="component" value="Unassembled WGS sequence"/>
</dbReference>